<organism evidence="2 3">
    <name type="scientific">Clostridium oryzae</name>
    <dbReference type="NCBI Taxonomy" id="1450648"/>
    <lineage>
        <taxon>Bacteria</taxon>
        <taxon>Bacillati</taxon>
        <taxon>Bacillota</taxon>
        <taxon>Clostridia</taxon>
        <taxon>Eubacteriales</taxon>
        <taxon>Clostridiaceae</taxon>
        <taxon>Clostridium</taxon>
    </lineage>
</organism>
<keyword evidence="3" id="KW-1185">Reference proteome</keyword>
<dbReference type="STRING" id="1450648.CLORY_37110"/>
<name>A0A1V4IE60_9CLOT</name>
<feature type="transmembrane region" description="Helical" evidence="1">
    <location>
        <begin position="20"/>
        <end position="41"/>
    </location>
</feature>
<comment type="caution">
    <text evidence="2">The sequence shown here is derived from an EMBL/GenBank/DDBJ whole genome shotgun (WGS) entry which is preliminary data.</text>
</comment>
<dbReference type="EMBL" id="MZGV01000061">
    <property type="protein sequence ID" value="OPJ58216.1"/>
    <property type="molecule type" value="Genomic_DNA"/>
</dbReference>
<proteinExistence type="predicted"/>
<keyword evidence="1" id="KW-0812">Transmembrane</keyword>
<evidence type="ECO:0000313" key="3">
    <source>
        <dbReference type="Proteomes" id="UP000190080"/>
    </source>
</evidence>
<keyword evidence="1" id="KW-1133">Transmembrane helix</keyword>
<evidence type="ECO:0000313" key="2">
    <source>
        <dbReference type="EMBL" id="OPJ58216.1"/>
    </source>
</evidence>
<evidence type="ECO:0000256" key="1">
    <source>
        <dbReference type="SAM" id="Phobius"/>
    </source>
</evidence>
<keyword evidence="1" id="KW-0472">Membrane</keyword>
<sequence>MNKILMLSYANIRKTKGHSVSLLLMFLITAILLNAGLLIFMNFGSYFGKITKELNTADVYYFMPSRLYTNEVDQYIKNNHDV</sequence>
<accession>A0A1V4IE60</accession>
<reference evidence="2 3" key="1">
    <citation type="submission" date="2017-03" db="EMBL/GenBank/DDBJ databases">
        <title>Genome sequence of Clostridium oryzae DSM 28571.</title>
        <authorList>
            <person name="Poehlein A."/>
            <person name="Daniel R."/>
        </authorList>
    </citation>
    <scope>NUCLEOTIDE SEQUENCE [LARGE SCALE GENOMIC DNA]</scope>
    <source>
        <strain evidence="2 3">DSM 28571</strain>
    </source>
</reference>
<dbReference type="AlphaFoldDB" id="A0A1V4IE60"/>
<protein>
    <submittedName>
        <fullName evidence="2">Uncharacterized protein</fullName>
    </submittedName>
</protein>
<dbReference type="RefSeq" id="WP_079427260.1">
    <property type="nucleotide sequence ID" value="NZ_MZGV01000061.1"/>
</dbReference>
<dbReference type="Proteomes" id="UP000190080">
    <property type="component" value="Unassembled WGS sequence"/>
</dbReference>
<gene>
    <name evidence="2" type="ORF">CLORY_37110</name>
</gene>